<gene>
    <name evidence="3" type="ORF">AB0I59_04280</name>
</gene>
<comment type="similarity">
    <text evidence="1">Belongs to the short-chain dehydrogenases/reductases (SDR) family.</text>
</comment>
<dbReference type="InterPro" id="IPR057326">
    <property type="entry name" value="KR_dom"/>
</dbReference>
<evidence type="ECO:0000259" key="2">
    <source>
        <dbReference type="SMART" id="SM00822"/>
    </source>
</evidence>
<accession>A0ABV3G8E6</accession>
<evidence type="ECO:0000313" key="4">
    <source>
        <dbReference type="Proteomes" id="UP001551675"/>
    </source>
</evidence>
<dbReference type="PRINTS" id="PR00081">
    <property type="entry name" value="GDHRDH"/>
</dbReference>
<dbReference type="EMBL" id="JBFALK010000002">
    <property type="protein sequence ID" value="MEV0967829.1"/>
    <property type="molecule type" value="Genomic_DNA"/>
</dbReference>
<proteinExistence type="inferred from homology"/>
<dbReference type="PANTHER" id="PTHR42760">
    <property type="entry name" value="SHORT-CHAIN DEHYDROGENASES/REDUCTASES FAMILY MEMBER"/>
    <property type="match status" value="1"/>
</dbReference>
<dbReference type="SMART" id="SM00822">
    <property type="entry name" value="PKS_KR"/>
    <property type="match status" value="1"/>
</dbReference>
<dbReference type="RefSeq" id="WP_061257463.1">
    <property type="nucleotide sequence ID" value="NZ_JBFALK010000002.1"/>
</dbReference>
<dbReference type="InterPro" id="IPR020904">
    <property type="entry name" value="Sc_DH/Rdtase_CS"/>
</dbReference>
<organism evidence="3 4">
    <name type="scientific">Microtetraspora glauca</name>
    <dbReference type="NCBI Taxonomy" id="1996"/>
    <lineage>
        <taxon>Bacteria</taxon>
        <taxon>Bacillati</taxon>
        <taxon>Actinomycetota</taxon>
        <taxon>Actinomycetes</taxon>
        <taxon>Streptosporangiales</taxon>
        <taxon>Streptosporangiaceae</taxon>
        <taxon>Microtetraspora</taxon>
    </lineage>
</organism>
<dbReference type="InterPro" id="IPR036291">
    <property type="entry name" value="NAD(P)-bd_dom_sf"/>
</dbReference>
<protein>
    <submittedName>
        <fullName evidence="3">SDR family NAD(P)-dependent oxidoreductase</fullName>
    </submittedName>
</protein>
<dbReference type="Gene3D" id="3.40.50.720">
    <property type="entry name" value="NAD(P)-binding Rossmann-like Domain"/>
    <property type="match status" value="1"/>
</dbReference>
<evidence type="ECO:0000256" key="1">
    <source>
        <dbReference type="ARBA" id="ARBA00006484"/>
    </source>
</evidence>
<evidence type="ECO:0000313" key="3">
    <source>
        <dbReference type="EMBL" id="MEV0967829.1"/>
    </source>
</evidence>
<reference evidence="3 4" key="1">
    <citation type="submission" date="2024-06" db="EMBL/GenBank/DDBJ databases">
        <title>The Natural Products Discovery Center: Release of the First 8490 Sequenced Strains for Exploring Actinobacteria Biosynthetic Diversity.</title>
        <authorList>
            <person name="Kalkreuter E."/>
            <person name="Kautsar S.A."/>
            <person name="Yang D."/>
            <person name="Bader C.D."/>
            <person name="Teijaro C.N."/>
            <person name="Fluegel L."/>
            <person name="Davis C.M."/>
            <person name="Simpson J.R."/>
            <person name="Lauterbach L."/>
            <person name="Steele A.D."/>
            <person name="Gui C."/>
            <person name="Meng S."/>
            <person name="Li G."/>
            <person name="Viehrig K."/>
            <person name="Ye F."/>
            <person name="Su P."/>
            <person name="Kiefer A.F."/>
            <person name="Nichols A."/>
            <person name="Cepeda A.J."/>
            <person name="Yan W."/>
            <person name="Fan B."/>
            <person name="Jiang Y."/>
            <person name="Adhikari A."/>
            <person name="Zheng C.-J."/>
            <person name="Schuster L."/>
            <person name="Cowan T.M."/>
            <person name="Smanski M.J."/>
            <person name="Chevrette M.G."/>
            <person name="De Carvalho L.P.S."/>
            <person name="Shen B."/>
        </authorList>
    </citation>
    <scope>NUCLEOTIDE SEQUENCE [LARGE SCALE GENOMIC DNA]</scope>
    <source>
        <strain evidence="3 4">NPDC050100</strain>
    </source>
</reference>
<sequence length="240" mass="24573">MSVHGRRVLLTGGTRGIGRAVALGLARAGATVVTCARHDGEDAEGLRREFKEIGGDHHVVQADVSDAGDVDRLVGVCLSAVGGLDVVVNNAGAISHAPFAELAVEDWHRVLDASLTGAFLVTQRALPLLGHGASIVNIGAAAALRGLPGRAHYTAAKAGLIGLTRSLAKELGPAGIRVNLVAPGPIETGEADERALSRYRHLIALGRPGTPDDVAGAVLFLAGDQSRFVTGETLMVDGGI</sequence>
<dbReference type="InterPro" id="IPR002347">
    <property type="entry name" value="SDR_fam"/>
</dbReference>
<dbReference type="Pfam" id="PF13561">
    <property type="entry name" value="adh_short_C2"/>
    <property type="match status" value="1"/>
</dbReference>
<dbReference type="PROSITE" id="PS00061">
    <property type="entry name" value="ADH_SHORT"/>
    <property type="match status" value="1"/>
</dbReference>
<dbReference type="PANTHER" id="PTHR42760:SF40">
    <property type="entry name" value="3-OXOACYL-[ACYL-CARRIER-PROTEIN] REDUCTASE, CHLOROPLASTIC"/>
    <property type="match status" value="1"/>
</dbReference>
<name>A0ABV3G8E6_MICGL</name>
<dbReference type="SUPFAM" id="SSF51735">
    <property type="entry name" value="NAD(P)-binding Rossmann-fold domains"/>
    <property type="match status" value="1"/>
</dbReference>
<dbReference type="PRINTS" id="PR00080">
    <property type="entry name" value="SDRFAMILY"/>
</dbReference>
<dbReference type="Proteomes" id="UP001551675">
    <property type="component" value="Unassembled WGS sequence"/>
</dbReference>
<feature type="domain" description="Ketoreductase" evidence="2">
    <location>
        <begin position="6"/>
        <end position="184"/>
    </location>
</feature>
<keyword evidence="4" id="KW-1185">Reference proteome</keyword>
<comment type="caution">
    <text evidence="3">The sequence shown here is derived from an EMBL/GenBank/DDBJ whole genome shotgun (WGS) entry which is preliminary data.</text>
</comment>